<sequence>MCLSYEVTLIHSNIGVDPCRLLNVVLSFSAIVGCLFSLSFAFSVGTLCFSPGFVVAPIAYKPSCKSSAIIKEVLFGYSYGHVNEEDRYDLFSHCACSEAVWSSILQKNGVCRNMGEWAAELLIRLMKWIAWNVICVWNWKRRNSALNHADV</sequence>
<evidence type="ECO:0000256" key="1">
    <source>
        <dbReference type="SAM" id="Phobius"/>
    </source>
</evidence>
<name>A0A8X7ZMC7_POPTO</name>
<proteinExistence type="predicted"/>
<keyword evidence="3" id="KW-1185">Reference proteome</keyword>
<protein>
    <submittedName>
        <fullName evidence="2">Uncharacterized protein</fullName>
    </submittedName>
</protein>
<dbReference type="EMBL" id="JAAWWB010000010">
    <property type="protein sequence ID" value="KAG6773563.1"/>
    <property type="molecule type" value="Genomic_DNA"/>
</dbReference>
<organism evidence="2 3">
    <name type="scientific">Populus tomentosa</name>
    <name type="common">Chinese white poplar</name>
    <dbReference type="NCBI Taxonomy" id="118781"/>
    <lineage>
        <taxon>Eukaryota</taxon>
        <taxon>Viridiplantae</taxon>
        <taxon>Streptophyta</taxon>
        <taxon>Embryophyta</taxon>
        <taxon>Tracheophyta</taxon>
        <taxon>Spermatophyta</taxon>
        <taxon>Magnoliopsida</taxon>
        <taxon>eudicotyledons</taxon>
        <taxon>Gunneridae</taxon>
        <taxon>Pentapetalae</taxon>
        <taxon>rosids</taxon>
        <taxon>fabids</taxon>
        <taxon>Malpighiales</taxon>
        <taxon>Salicaceae</taxon>
        <taxon>Saliceae</taxon>
        <taxon>Populus</taxon>
    </lineage>
</organism>
<feature type="transmembrane region" description="Helical" evidence="1">
    <location>
        <begin position="21"/>
        <end position="42"/>
    </location>
</feature>
<keyword evidence="1" id="KW-0812">Transmembrane</keyword>
<dbReference type="AlphaFoldDB" id="A0A8X7ZMC7"/>
<dbReference type="Proteomes" id="UP000886885">
    <property type="component" value="Chromosome 5D"/>
</dbReference>
<reference evidence="2" key="1">
    <citation type="journal article" date="2020" name="bioRxiv">
        <title>Hybrid origin of Populus tomentosa Carr. identified through genome sequencing and phylogenomic analysis.</title>
        <authorList>
            <person name="An X."/>
            <person name="Gao K."/>
            <person name="Chen Z."/>
            <person name="Li J."/>
            <person name="Yang X."/>
            <person name="Yang X."/>
            <person name="Zhou J."/>
            <person name="Guo T."/>
            <person name="Zhao T."/>
            <person name="Huang S."/>
            <person name="Miao D."/>
            <person name="Khan W.U."/>
            <person name="Rao P."/>
            <person name="Ye M."/>
            <person name="Lei B."/>
            <person name="Liao W."/>
            <person name="Wang J."/>
            <person name="Ji L."/>
            <person name="Li Y."/>
            <person name="Guo B."/>
            <person name="Mustafa N.S."/>
            <person name="Li S."/>
            <person name="Yun Q."/>
            <person name="Keller S.R."/>
            <person name="Mao J."/>
            <person name="Zhang R."/>
            <person name="Strauss S.H."/>
        </authorList>
    </citation>
    <scope>NUCLEOTIDE SEQUENCE</scope>
    <source>
        <strain evidence="2">GM15</strain>
        <tissue evidence="2">Leaf</tissue>
    </source>
</reference>
<accession>A0A8X7ZMC7</accession>
<gene>
    <name evidence="2" type="ORF">POTOM_020850</name>
</gene>
<keyword evidence="1" id="KW-1133">Transmembrane helix</keyword>
<comment type="caution">
    <text evidence="2">The sequence shown here is derived from an EMBL/GenBank/DDBJ whole genome shotgun (WGS) entry which is preliminary data.</text>
</comment>
<keyword evidence="1" id="KW-0472">Membrane</keyword>
<evidence type="ECO:0000313" key="3">
    <source>
        <dbReference type="Proteomes" id="UP000886885"/>
    </source>
</evidence>
<evidence type="ECO:0000313" key="2">
    <source>
        <dbReference type="EMBL" id="KAG6773563.1"/>
    </source>
</evidence>